<protein>
    <submittedName>
        <fullName evidence="2">Uncharacterized protein</fullName>
    </submittedName>
</protein>
<gene>
    <name evidence="2" type="ORF">PtA15_10A391</name>
</gene>
<dbReference type="EMBL" id="CP110430">
    <property type="protein sequence ID" value="WAQ88968.1"/>
    <property type="molecule type" value="Genomic_DNA"/>
</dbReference>
<organism evidence="2 3">
    <name type="scientific">Puccinia triticina</name>
    <dbReference type="NCBI Taxonomy" id="208348"/>
    <lineage>
        <taxon>Eukaryota</taxon>
        <taxon>Fungi</taxon>
        <taxon>Dikarya</taxon>
        <taxon>Basidiomycota</taxon>
        <taxon>Pucciniomycotina</taxon>
        <taxon>Pucciniomycetes</taxon>
        <taxon>Pucciniales</taxon>
        <taxon>Pucciniaceae</taxon>
        <taxon>Puccinia</taxon>
    </lineage>
</organism>
<sequence length="294" mass="32921">MAIKKPNRWNRFMKTTGARAVFRGRRKGVKHRPAMGGVSDLYWELSPEERASFADPPPPETLIPADDPNKHHTAEEESIAAEAERGQRQTISFKRASDHVQNFMESWVQQFTQTTHSATAFTAAARNIDGERHYPARMQAYLTGYGVAEITAYANTRRCRMKDRPVSAKARMSQLVAEKTNGAMTTWPWTKTDFKLAKIKYRLVLLPGAKIQASWIKSPSRNLHTAPKTILHTDLDDKLIDVVYDPTIPDGISSDYVLTPEFLKAPLPSSSCSRSSPSSSTPSLHSDDDMSSDE</sequence>
<evidence type="ECO:0000313" key="2">
    <source>
        <dbReference type="EMBL" id="WAQ88968.1"/>
    </source>
</evidence>
<feature type="region of interest" description="Disordered" evidence="1">
    <location>
        <begin position="266"/>
        <end position="294"/>
    </location>
</feature>
<evidence type="ECO:0000256" key="1">
    <source>
        <dbReference type="SAM" id="MobiDB-lite"/>
    </source>
</evidence>
<accession>A0ABY7CVM3</accession>
<feature type="region of interest" description="Disordered" evidence="1">
    <location>
        <begin position="50"/>
        <end position="81"/>
    </location>
</feature>
<name>A0ABY7CVM3_9BASI</name>
<reference evidence="2" key="1">
    <citation type="submission" date="2022-10" db="EMBL/GenBank/DDBJ databases">
        <title>Puccinia triticina Genome sequencing and assembly.</title>
        <authorList>
            <person name="Li C."/>
        </authorList>
    </citation>
    <scope>NUCLEOTIDE SEQUENCE</scope>
    <source>
        <strain evidence="2">Pt15</strain>
    </source>
</reference>
<keyword evidence="3" id="KW-1185">Reference proteome</keyword>
<feature type="compositionally biased region" description="Low complexity" evidence="1">
    <location>
        <begin position="266"/>
        <end position="284"/>
    </location>
</feature>
<evidence type="ECO:0000313" key="3">
    <source>
        <dbReference type="Proteomes" id="UP001164743"/>
    </source>
</evidence>
<dbReference type="Proteomes" id="UP001164743">
    <property type="component" value="Chromosome 10A"/>
</dbReference>
<dbReference type="GeneID" id="77801456"/>
<dbReference type="RefSeq" id="XP_053024523.1">
    <property type="nucleotide sequence ID" value="XM_053160561.1"/>
</dbReference>
<proteinExistence type="predicted"/>